<evidence type="ECO:0000313" key="4">
    <source>
        <dbReference type="Proteomes" id="UP000246058"/>
    </source>
</evidence>
<dbReference type="AlphaFoldDB" id="A0A2U8VPZ7"/>
<keyword evidence="4" id="KW-1185">Reference proteome</keyword>
<dbReference type="GO" id="GO:0004519">
    <property type="term" value="F:endonuclease activity"/>
    <property type="evidence" value="ECO:0007669"/>
    <property type="project" value="UniProtKB-KW"/>
</dbReference>
<name>A0A2U8VPZ7_9HYPH</name>
<organism evidence="3 4">
    <name type="scientific">Methylobacterium radiodurans</name>
    <dbReference type="NCBI Taxonomy" id="2202828"/>
    <lineage>
        <taxon>Bacteria</taxon>
        <taxon>Pseudomonadati</taxon>
        <taxon>Pseudomonadota</taxon>
        <taxon>Alphaproteobacteria</taxon>
        <taxon>Hyphomicrobiales</taxon>
        <taxon>Methylobacteriaceae</taxon>
        <taxon>Methylobacterium</taxon>
    </lineage>
</organism>
<dbReference type="Proteomes" id="UP000246058">
    <property type="component" value="Chromosome"/>
</dbReference>
<protein>
    <submittedName>
        <fullName evidence="3">HNH endonuclease</fullName>
    </submittedName>
</protein>
<evidence type="ECO:0000259" key="2">
    <source>
        <dbReference type="Pfam" id="PF01844"/>
    </source>
</evidence>
<keyword evidence="3" id="KW-0378">Hydrolase</keyword>
<dbReference type="InterPro" id="IPR002711">
    <property type="entry name" value="HNH"/>
</dbReference>
<keyword evidence="3" id="KW-0255">Endonuclease</keyword>
<sequence>MAFACTDVGTTPRTRLTDSEKLELYEAQQGLCPLCGRVMVQGEALTDEHMRALGLGGSNDPDNRAIVHRACALAKTHGPEGDLALTAKAKRRKRRGLGFVTPKRPMPGSKASGVSRGLDGLTRCRRTGRVLSHPSVIDVRSL</sequence>
<feature type="domain" description="HNH" evidence="2">
    <location>
        <begin position="32"/>
        <end position="77"/>
    </location>
</feature>
<dbReference type="RefSeq" id="WP_109950818.1">
    <property type="nucleotide sequence ID" value="NZ_CP029551.1"/>
</dbReference>
<dbReference type="KEGG" id="meti:DK427_08060"/>
<proteinExistence type="predicted"/>
<feature type="region of interest" description="Disordered" evidence="1">
    <location>
        <begin position="98"/>
        <end position="118"/>
    </location>
</feature>
<accession>A0A2U8VPZ7</accession>
<evidence type="ECO:0000313" key="3">
    <source>
        <dbReference type="EMBL" id="AWN35703.1"/>
    </source>
</evidence>
<evidence type="ECO:0000256" key="1">
    <source>
        <dbReference type="SAM" id="MobiDB-lite"/>
    </source>
</evidence>
<reference evidence="3 4" key="1">
    <citation type="submission" date="2018-05" db="EMBL/GenBank/DDBJ databases">
        <title>Complete Genome Sequence of Methylobacterium sp. 17Sr1-43.</title>
        <authorList>
            <person name="Srinivasan S."/>
        </authorList>
    </citation>
    <scope>NUCLEOTIDE SEQUENCE [LARGE SCALE GENOMIC DNA]</scope>
    <source>
        <strain evidence="3 4">17Sr1-43</strain>
    </source>
</reference>
<dbReference type="EMBL" id="CP029551">
    <property type="protein sequence ID" value="AWN35703.1"/>
    <property type="molecule type" value="Genomic_DNA"/>
</dbReference>
<dbReference type="Pfam" id="PF01844">
    <property type="entry name" value="HNH"/>
    <property type="match status" value="1"/>
</dbReference>
<dbReference type="GO" id="GO:0008270">
    <property type="term" value="F:zinc ion binding"/>
    <property type="evidence" value="ECO:0007669"/>
    <property type="project" value="InterPro"/>
</dbReference>
<dbReference type="OrthoDB" id="7993590at2"/>
<gene>
    <name evidence="3" type="ORF">DK427_08060</name>
</gene>
<dbReference type="Gene3D" id="1.10.30.50">
    <property type="match status" value="1"/>
</dbReference>
<keyword evidence="3" id="KW-0540">Nuclease</keyword>
<dbReference type="GO" id="GO:0003676">
    <property type="term" value="F:nucleic acid binding"/>
    <property type="evidence" value="ECO:0007669"/>
    <property type="project" value="InterPro"/>
</dbReference>